<gene>
    <name evidence="4" type="ORF">Q9K01_02365</name>
</gene>
<comment type="caution">
    <text evidence="4">The sequence shown here is derived from an EMBL/GenBank/DDBJ whole genome shotgun (WGS) entry which is preliminary data.</text>
</comment>
<reference evidence="4 5" key="1">
    <citation type="submission" date="2023-08" db="EMBL/GenBank/DDBJ databases">
        <title>genomic of DY56.</title>
        <authorList>
            <person name="Wang Y."/>
        </authorList>
    </citation>
    <scope>NUCLEOTIDE SEQUENCE [LARGE SCALE GENOMIC DNA]</scope>
    <source>
        <strain evidence="4 5">DY56-A-20</strain>
    </source>
</reference>
<dbReference type="SUPFAM" id="SSF48403">
    <property type="entry name" value="Ankyrin repeat"/>
    <property type="match status" value="1"/>
</dbReference>
<feature type="repeat" description="ANK" evidence="3">
    <location>
        <begin position="77"/>
        <end position="109"/>
    </location>
</feature>
<name>A0ABT9H575_9SPHN</name>
<keyword evidence="1" id="KW-0677">Repeat</keyword>
<dbReference type="SMART" id="SM00248">
    <property type="entry name" value="ANK"/>
    <property type="match status" value="3"/>
</dbReference>
<feature type="repeat" description="ANK" evidence="3">
    <location>
        <begin position="110"/>
        <end position="142"/>
    </location>
</feature>
<protein>
    <submittedName>
        <fullName evidence="4">Ankyrin repeat domain-containing protein</fullName>
    </submittedName>
</protein>
<dbReference type="InterPro" id="IPR002110">
    <property type="entry name" value="Ankyrin_rpt"/>
</dbReference>
<evidence type="ECO:0000313" key="5">
    <source>
        <dbReference type="Proteomes" id="UP001235664"/>
    </source>
</evidence>
<evidence type="ECO:0000256" key="2">
    <source>
        <dbReference type="ARBA" id="ARBA00023043"/>
    </source>
</evidence>
<sequence length="217" mass="23267">MQMRKTREVGQVKLRVGTRYGLAAALAGALLAGPLAGQNFSEGYQFLKAVEDREGATVTEMLDQPGTVIANSRDITSGRTAMHIVVERRDLTWIRFLHSKGANPDIADKKGITPLQIASNLGFIEGVEALLEAGARVDQSNAAGETPLISAIHRRDVPMIRLLLDKGANPDRNDNSGRSARDYAALISGGTQITDVIAQADKDRSADGTRQSYGPSL</sequence>
<evidence type="ECO:0000256" key="1">
    <source>
        <dbReference type="ARBA" id="ARBA00022737"/>
    </source>
</evidence>
<keyword evidence="5" id="KW-1185">Reference proteome</keyword>
<dbReference type="Pfam" id="PF12796">
    <property type="entry name" value="Ank_2"/>
    <property type="match status" value="1"/>
</dbReference>
<dbReference type="PROSITE" id="PS50088">
    <property type="entry name" value="ANK_REPEAT"/>
    <property type="match status" value="3"/>
</dbReference>
<dbReference type="PANTHER" id="PTHR24171">
    <property type="entry name" value="ANKYRIN REPEAT DOMAIN-CONTAINING PROTEIN 39-RELATED"/>
    <property type="match status" value="1"/>
</dbReference>
<organism evidence="4 5">
    <name type="scientific">Qipengyuania benthica</name>
    <dbReference type="NCBI Taxonomy" id="3067651"/>
    <lineage>
        <taxon>Bacteria</taxon>
        <taxon>Pseudomonadati</taxon>
        <taxon>Pseudomonadota</taxon>
        <taxon>Alphaproteobacteria</taxon>
        <taxon>Sphingomonadales</taxon>
        <taxon>Erythrobacteraceae</taxon>
        <taxon>Qipengyuania</taxon>
    </lineage>
</organism>
<evidence type="ECO:0000313" key="4">
    <source>
        <dbReference type="EMBL" id="MDP4538471.1"/>
    </source>
</evidence>
<keyword evidence="2 3" id="KW-0040">ANK repeat</keyword>
<dbReference type="InterPro" id="IPR036770">
    <property type="entry name" value="Ankyrin_rpt-contain_sf"/>
</dbReference>
<evidence type="ECO:0000256" key="3">
    <source>
        <dbReference type="PROSITE-ProRule" id="PRU00023"/>
    </source>
</evidence>
<dbReference type="Gene3D" id="1.25.40.20">
    <property type="entry name" value="Ankyrin repeat-containing domain"/>
    <property type="match status" value="1"/>
</dbReference>
<feature type="repeat" description="ANK" evidence="3">
    <location>
        <begin position="143"/>
        <end position="175"/>
    </location>
</feature>
<dbReference type="Proteomes" id="UP001235664">
    <property type="component" value="Unassembled WGS sequence"/>
</dbReference>
<dbReference type="Pfam" id="PF00023">
    <property type="entry name" value="Ank"/>
    <property type="match status" value="1"/>
</dbReference>
<dbReference type="EMBL" id="JAVAIL010000001">
    <property type="protein sequence ID" value="MDP4538471.1"/>
    <property type="molecule type" value="Genomic_DNA"/>
</dbReference>
<dbReference type="RefSeq" id="WP_305928603.1">
    <property type="nucleotide sequence ID" value="NZ_JAVAIL010000001.1"/>
</dbReference>
<accession>A0ABT9H575</accession>
<dbReference type="PROSITE" id="PS50297">
    <property type="entry name" value="ANK_REP_REGION"/>
    <property type="match status" value="3"/>
</dbReference>
<proteinExistence type="predicted"/>